<dbReference type="RefSeq" id="WP_144210056.1">
    <property type="nucleotide sequence ID" value="NZ_CABHMZ010000022.1"/>
</dbReference>
<dbReference type="OrthoDB" id="1655904at2"/>
<dbReference type="AlphaFoldDB" id="A0A564TCG5"/>
<evidence type="ECO:0008006" key="3">
    <source>
        <dbReference type="Google" id="ProtNLM"/>
    </source>
</evidence>
<reference evidence="1 2" key="1">
    <citation type="submission" date="2019-07" db="EMBL/GenBank/DDBJ databases">
        <authorList>
            <person name="Hibberd C M."/>
            <person name="Gehrig L. J."/>
            <person name="Chang H.-W."/>
            <person name="Venkatesh S."/>
        </authorList>
    </citation>
    <scope>NUCLEOTIDE SEQUENCE [LARGE SCALE GENOMIC DNA]</scope>
    <source>
        <strain evidence="1">Streptococcus_constellatus_SS_Bg39</strain>
    </source>
</reference>
<proteinExistence type="predicted"/>
<dbReference type="InterPro" id="IPR035286">
    <property type="entry name" value="DUF5361"/>
</dbReference>
<evidence type="ECO:0000313" key="2">
    <source>
        <dbReference type="Proteomes" id="UP000385544"/>
    </source>
</evidence>
<dbReference type="Pfam" id="PF17318">
    <property type="entry name" value="DUF5361"/>
    <property type="match status" value="1"/>
</dbReference>
<organism evidence="1 2">
    <name type="scientific">Streptococcus constellatus</name>
    <dbReference type="NCBI Taxonomy" id="76860"/>
    <lineage>
        <taxon>Bacteria</taxon>
        <taxon>Bacillati</taxon>
        <taxon>Bacillota</taxon>
        <taxon>Bacilli</taxon>
        <taxon>Lactobacillales</taxon>
        <taxon>Streptococcaceae</taxon>
        <taxon>Streptococcus</taxon>
        <taxon>Streptococcus anginosus group</taxon>
    </lineage>
</organism>
<sequence length="124" mass="14129">MIQADEDALICDLAEVYNIYDYRRLPAYQVAVFSYGLREDSRIKLVMSGQRVSFDTLLQASILDRLSLLTWFKTKDGQKGNNRPVSITEKLTAVEKESKEMVFISGEEFEKARAKILNKTGGEN</sequence>
<evidence type="ECO:0000313" key="1">
    <source>
        <dbReference type="EMBL" id="VUX05093.1"/>
    </source>
</evidence>
<accession>A0A564TCG5</accession>
<gene>
    <name evidence="1" type="ORF">SCSS39_01457</name>
</gene>
<dbReference type="EMBL" id="CABHMZ010000022">
    <property type="protein sequence ID" value="VUX05093.1"/>
    <property type="molecule type" value="Genomic_DNA"/>
</dbReference>
<name>A0A564TCG5_STRCV</name>
<protein>
    <recommendedName>
        <fullName evidence="3">Phage protein</fullName>
    </recommendedName>
</protein>
<dbReference type="Proteomes" id="UP000385544">
    <property type="component" value="Unassembled WGS sequence"/>
</dbReference>